<reference evidence="3" key="1">
    <citation type="submission" date="2016-10" db="EMBL/GenBank/DDBJ databases">
        <authorList>
            <person name="Varghese N."/>
            <person name="Submissions S."/>
        </authorList>
    </citation>
    <scope>NUCLEOTIDE SEQUENCE [LARGE SCALE GENOMIC DNA]</scope>
    <source>
        <strain evidence="3">SP</strain>
    </source>
</reference>
<dbReference type="Proteomes" id="UP000198935">
    <property type="component" value="Unassembled WGS sequence"/>
</dbReference>
<gene>
    <name evidence="2" type="ORF">SAMN05421736_108176</name>
</gene>
<keyword evidence="1" id="KW-1133">Transmembrane helix</keyword>
<protein>
    <submittedName>
        <fullName evidence="2">Uncharacterized protein</fullName>
    </submittedName>
</protein>
<dbReference type="OrthoDB" id="2938052at2"/>
<sequence>MFFKDSETKDTKASNNACWITFIFWGVILFVNSIFENVYNKALISNSLVILLLGLTVFFLSNFIFKKTRRT</sequence>
<dbReference type="EMBL" id="FNPI01000008">
    <property type="protein sequence ID" value="SDZ26637.1"/>
    <property type="molecule type" value="Genomic_DNA"/>
</dbReference>
<feature type="transmembrane region" description="Helical" evidence="1">
    <location>
        <begin position="16"/>
        <end position="35"/>
    </location>
</feature>
<name>A0A1H3RLS1_9BACI</name>
<organism evidence="2 3">
    <name type="scientific">Evansella caseinilytica</name>
    <dbReference type="NCBI Taxonomy" id="1503961"/>
    <lineage>
        <taxon>Bacteria</taxon>
        <taxon>Bacillati</taxon>
        <taxon>Bacillota</taxon>
        <taxon>Bacilli</taxon>
        <taxon>Bacillales</taxon>
        <taxon>Bacillaceae</taxon>
        <taxon>Evansella</taxon>
    </lineage>
</organism>
<evidence type="ECO:0000313" key="3">
    <source>
        <dbReference type="Proteomes" id="UP000198935"/>
    </source>
</evidence>
<keyword evidence="1" id="KW-0472">Membrane</keyword>
<dbReference type="AlphaFoldDB" id="A0A1H3RLS1"/>
<evidence type="ECO:0000256" key="1">
    <source>
        <dbReference type="SAM" id="Phobius"/>
    </source>
</evidence>
<proteinExistence type="predicted"/>
<evidence type="ECO:0000313" key="2">
    <source>
        <dbReference type="EMBL" id="SDZ26637.1"/>
    </source>
</evidence>
<keyword evidence="1" id="KW-0812">Transmembrane</keyword>
<feature type="transmembrane region" description="Helical" evidence="1">
    <location>
        <begin position="47"/>
        <end position="65"/>
    </location>
</feature>
<accession>A0A1H3RLS1</accession>
<keyword evidence="3" id="KW-1185">Reference proteome</keyword>